<proteinExistence type="predicted"/>
<evidence type="ECO:0000313" key="1">
    <source>
        <dbReference type="EMBL" id="TCO55717.1"/>
    </source>
</evidence>
<gene>
    <name evidence="1" type="ORF">EV192_107139</name>
</gene>
<keyword evidence="2" id="KW-1185">Reference proteome</keyword>
<evidence type="ECO:0008006" key="3">
    <source>
        <dbReference type="Google" id="ProtNLM"/>
    </source>
</evidence>
<reference evidence="1 2" key="1">
    <citation type="submission" date="2019-03" db="EMBL/GenBank/DDBJ databases">
        <title>Genomic Encyclopedia of Type Strains, Phase IV (KMG-IV): sequencing the most valuable type-strain genomes for metagenomic binning, comparative biology and taxonomic classification.</title>
        <authorList>
            <person name="Goeker M."/>
        </authorList>
    </citation>
    <scope>NUCLEOTIDE SEQUENCE [LARGE SCALE GENOMIC DNA]</scope>
    <source>
        <strain evidence="1 2">DSM 45934</strain>
    </source>
</reference>
<dbReference type="AlphaFoldDB" id="A0A4R2JBG8"/>
<comment type="caution">
    <text evidence="1">The sequence shown here is derived from an EMBL/GenBank/DDBJ whole genome shotgun (WGS) entry which is preliminary data.</text>
</comment>
<protein>
    <recommendedName>
        <fullName evidence="3">Integrase-like protein</fullName>
    </recommendedName>
</protein>
<evidence type="ECO:0000313" key="2">
    <source>
        <dbReference type="Proteomes" id="UP000295680"/>
    </source>
</evidence>
<sequence length="54" mass="6429">MRPVEPLCSWFRHPVDDNKDAKTLREYAYIVRRFVHFLQARGRDHHEPSAAGHD</sequence>
<dbReference type="Proteomes" id="UP000295680">
    <property type="component" value="Unassembled WGS sequence"/>
</dbReference>
<dbReference type="EMBL" id="SLWS01000007">
    <property type="protein sequence ID" value="TCO55717.1"/>
    <property type="molecule type" value="Genomic_DNA"/>
</dbReference>
<name>A0A4R2JBG8_9PSEU</name>
<accession>A0A4R2JBG8</accession>
<organism evidence="1 2">
    <name type="scientific">Actinocrispum wychmicini</name>
    <dbReference type="NCBI Taxonomy" id="1213861"/>
    <lineage>
        <taxon>Bacteria</taxon>
        <taxon>Bacillati</taxon>
        <taxon>Actinomycetota</taxon>
        <taxon>Actinomycetes</taxon>
        <taxon>Pseudonocardiales</taxon>
        <taxon>Pseudonocardiaceae</taxon>
        <taxon>Actinocrispum</taxon>
    </lineage>
</organism>